<dbReference type="SUPFAM" id="SSF109604">
    <property type="entry name" value="HD-domain/PDEase-like"/>
    <property type="match status" value="1"/>
</dbReference>
<dbReference type="InterPro" id="IPR003607">
    <property type="entry name" value="HD/PDEase_dom"/>
</dbReference>
<organism evidence="2 3">
    <name type="scientific">Stachybotrys chlorohalonatus (strain IBT 40285)</name>
    <dbReference type="NCBI Taxonomy" id="1283841"/>
    <lineage>
        <taxon>Eukaryota</taxon>
        <taxon>Fungi</taxon>
        <taxon>Dikarya</taxon>
        <taxon>Ascomycota</taxon>
        <taxon>Pezizomycotina</taxon>
        <taxon>Sordariomycetes</taxon>
        <taxon>Hypocreomycetidae</taxon>
        <taxon>Hypocreales</taxon>
        <taxon>Stachybotryaceae</taxon>
        <taxon>Stachybotrys</taxon>
    </lineage>
</organism>
<name>A0A084QQI9_STAC4</name>
<dbReference type="Proteomes" id="UP000028524">
    <property type="component" value="Unassembled WGS sequence"/>
</dbReference>
<dbReference type="FunCoup" id="A0A084QQI9">
    <property type="interactions" value="12"/>
</dbReference>
<keyword evidence="3" id="KW-1185">Reference proteome</keyword>
<sequence length="241" mass="26819">MAANDQVINGWSPVPVNPSQIFGGKPYINKPGPLLVEDLDFPSENSVVSSVQKYAQQHLPGPTYNHSMRVCYYASAIVQQQFPDQSPFSSVTLALTCLLHDLGTTQENMSATRMSFEFYGAFKSLSLLRQLGASTDQAEAVAEAIIRHQDLGVVGKITLLGQIIQLATIYDNVGAHPTVENFGELLHYRTRADVNRAFPREGWLSCFAATIREEEKRKPWCHSTHIEDFAGQISRNSLDYE</sequence>
<dbReference type="Gene3D" id="1.10.3210.10">
    <property type="entry name" value="Hypothetical protein af1432"/>
    <property type="match status" value="1"/>
</dbReference>
<evidence type="ECO:0000313" key="2">
    <source>
        <dbReference type="EMBL" id="KFA66224.1"/>
    </source>
</evidence>
<dbReference type="NCBIfam" id="TIGR03401">
    <property type="entry name" value="cyanamide_fam"/>
    <property type="match status" value="1"/>
</dbReference>
<proteinExistence type="predicted"/>
<dbReference type="SMART" id="SM00471">
    <property type="entry name" value="HDc"/>
    <property type="match status" value="1"/>
</dbReference>
<dbReference type="InterPro" id="IPR017771">
    <property type="entry name" value="Cyanamide_hydratase_HD"/>
</dbReference>
<evidence type="ECO:0000259" key="1">
    <source>
        <dbReference type="PROSITE" id="PS51831"/>
    </source>
</evidence>
<dbReference type="PANTHER" id="PTHR35569">
    <property type="entry name" value="CYANAMIDE HYDRATASE DDI2-RELATED"/>
    <property type="match status" value="1"/>
</dbReference>
<dbReference type="InParanoid" id="A0A084QQI9"/>
<protein>
    <recommendedName>
        <fullName evidence="1">HD domain-containing protein</fullName>
    </recommendedName>
</protein>
<reference evidence="2 3" key="1">
    <citation type="journal article" date="2014" name="BMC Genomics">
        <title>Comparative genome sequencing reveals chemotype-specific gene clusters in the toxigenic black mold Stachybotrys.</title>
        <authorList>
            <person name="Semeiks J."/>
            <person name="Borek D."/>
            <person name="Otwinowski Z."/>
            <person name="Grishin N.V."/>
        </authorList>
    </citation>
    <scope>NUCLEOTIDE SEQUENCE [LARGE SCALE GENOMIC DNA]</scope>
    <source>
        <strain evidence="2 3">IBT 40285</strain>
    </source>
</reference>
<evidence type="ECO:0000313" key="3">
    <source>
        <dbReference type="Proteomes" id="UP000028524"/>
    </source>
</evidence>
<gene>
    <name evidence="2" type="ORF">S40285_05109</name>
</gene>
<dbReference type="AlphaFoldDB" id="A0A084QQI9"/>
<dbReference type="Pfam" id="PF01966">
    <property type="entry name" value="HD"/>
    <property type="match status" value="1"/>
</dbReference>
<dbReference type="InterPro" id="IPR006674">
    <property type="entry name" value="HD_domain"/>
</dbReference>
<feature type="domain" description="HD" evidence="1">
    <location>
        <begin position="63"/>
        <end position="173"/>
    </location>
</feature>
<accession>A0A084QQI9</accession>
<dbReference type="EMBL" id="KL660471">
    <property type="protein sequence ID" value="KFA66224.1"/>
    <property type="molecule type" value="Genomic_DNA"/>
</dbReference>
<dbReference type="OrthoDB" id="409121at2759"/>
<dbReference type="STRING" id="1283841.A0A084QQI9"/>
<dbReference type="PANTHER" id="PTHR35569:SF8">
    <property type="entry name" value="HYDRATASE, PUTATIVE (AFU_ORTHOLOGUE AFUA_7G06270)-RELATED"/>
    <property type="match status" value="1"/>
</dbReference>
<dbReference type="HOGENOM" id="CLU_079935_0_0_1"/>
<dbReference type="OMA" id="PWAHTTH"/>
<dbReference type="PROSITE" id="PS51831">
    <property type="entry name" value="HD"/>
    <property type="match status" value="1"/>
</dbReference>
<dbReference type="CDD" id="cd00077">
    <property type="entry name" value="HDc"/>
    <property type="match status" value="1"/>
</dbReference>